<protein>
    <submittedName>
        <fullName evidence="2">Uncharacterized protein</fullName>
    </submittedName>
</protein>
<name>A0A645C1G9_9ZZZZ</name>
<evidence type="ECO:0000256" key="1">
    <source>
        <dbReference type="SAM" id="Phobius"/>
    </source>
</evidence>
<evidence type="ECO:0000313" key="2">
    <source>
        <dbReference type="EMBL" id="MPM71479.1"/>
    </source>
</evidence>
<sequence>MAVSADHAAVQTDVAGFGGGDAFQLRGGEIVLNDAVFLVHQLHHRQLYPVGALALQGAAAQQKIQRLAENGFAQRLFVLLRAQMGQKVCDDQLGVTLVRADVDGDSLSIFQRHHAMKLHGNSGPLVLSDAAVVVGLEVAQLAVLIQRVGLQVQPGRVDVGGGDLRALAERLFPDAGQIHALAPVAEVQLVPRLQLHAAGKGLEASLLRQPYQLLRALPLGLARVQKRLVVRAIGLHGISFFCVKFIVAVFLAGE</sequence>
<dbReference type="EMBL" id="VSSQ01024141">
    <property type="protein sequence ID" value="MPM71479.1"/>
    <property type="molecule type" value="Genomic_DNA"/>
</dbReference>
<accession>A0A645C1G9</accession>
<feature type="transmembrane region" description="Helical" evidence="1">
    <location>
        <begin position="228"/>
        <end position="252"/>
    </location>
</feature>
<gene>
    <name evidence="2" type="ORF">SDC9_118444</name>
</gene>
<comment type="caution">
    <text evidence="2">The sequence shown here is derived from an EMBL/GenBank/DDBJ whole genome shotgun (WGS) entry which is preliminary data.</text>
</comment>
<organism evidence="2">
    <name type="scientific">bioreactor metagenome</name>
    <dbReference type="NCBI Taxonomy" id="1076179"/>
    <lineage>
        <taxon>unclassified sequences</taxon>
        <taxon>metagenomes</taxon>
        <taxon>ecological metagenomes</taxon>
    </lineage>
</organism>
<keyword evidence="1" id="KW-0472">Membrane</keyword>
<dbReference type="AlphaFoldDB" id="A0A645C1G9"/>
<keyword evidence="1" id="KW-0812">Transmembrane</keyword>
<reference evidence="2" key="1">
    <citation type="submission" date="2019-08" db="EMBL/GenBank/DDBJ databases">
        <authorList>
            <person name="Kucharzyk K."/>
            <person name="Murdoch R.W."/>
            <person name="Higgins S."/>
            <person name="Loffler F."/>
        </authorList>
    </citation>
    <scope>NUCLEOTIDE SEQUENCE</scope>
</reference>
<keyword evidence="1" id="KW-1133">Transmembrane helix</keyword>
<proteinExistence type="predicted"/>